<dbReference type="InterPro" id="IPR036388">
    <property type="entry name" value="WH-like_DNA-bd_sf"/>
</dbReference>
<dbReference type="PROSITE" id="PS51077">
    <property type="entry name" value="HTH_ICLR"/>
    <property type="match status" value="1"/>
</dbReference>
<dbReference type="InterPro" id="IPR005471">
    <property type="entry name" value="Tscrpt_reg_IclR_N"/>
</dbReference>
<keyword evidence="3" id="KW-0804">Transcription</keyword>
<keyword evidence="1" id="KW-0805">Transcription regulation</keyword>
<organism evidence="6 7">
    <name type="scientific">Lentibacillus salicampi</name>
    <dbReference type="NCBI Taxonomy" id="175306"/>
    <lineage>
        <taxon>Bacteria</taxon>
        <taxon>Bacillati</taxon>
        <taxon>Bacillota</taxon>
        <taxon>Bacilli</taxon>
        <taxon>Bacillales</taxon>
        <taxon>Bacillaceae</taxon>
        <taxon>Lentibacillus</taxon>
    </lineage>
</organism>
<dbReference type="InterPro" id="IPR029016">
    <property type="entry name" value="GAF-like_dom_sf"/>
</dbReference>
<dbReference type="SUPFAM" id="SSF55781">
    <property type="entry name" value="GAF domain-like"/>
    <property type="match status" value="1"/>
</dbReference>
<dbReference type="Gene3D" id="3.30.450.40">
    <property type="match status" value="1"/>
</dbReference>
<feature type="domain" description="IclR-ED" evidence="5">
    <location>
        <begin position="82"/>
        <end position="263"/>
    </location>
</feature>
<evidence type="ECO:0000313" key="6">
    <source>
        <dbReference type="EMBL" id="TFJ92097.1"/>
    </source>
</evidence>
<dbReference type="GO" id="GO:0045892">
    <property type="term" value="P:negative regulation of DNA-templated transcription"/>
    <property type="evidence" value="ECO:0007669"/>
    <property type="project" value="TreeGrafter"/>
</dbReference>
<dbReference type="OrthoDB" id="9791752at2"/>
<dbReference type="Gene3D" id="1.10.10.10">
    <property type="entry name" value="Winged helix-like DNA-binding domain superfamily/Winged helix DNA-binding domain"/>
    <property type="match status" value="1"/>
</dbReference>
<dbReference type="AlphaFoldDB" id="A0A4Y9AA84"/>
<dbReference type="SMART" id="SM00346">
    <property type="entry name" value="HTH_ICLR"/>
    <property type="match status" value="1"/>
</dbReference>
<evidence type="ECO:0000256" key="1">
    <source>
        <dbReference type="ARBA" id="ARBA00023015"/>
    </source>
</evidence>
<name>A0A4Y9AA84_9BACI</name>
<sequence>MIEEIIYWKGIFIMGKQKEYSVPAIERAITILDTLTKRNLTSNKIHQELGIPKTSAFVILNTLEKHHLIEQKKDNTYKLGHRTFQWGMHFYNEIDLVRISRPFIEQLVENTPYTGHLAILTDNLPVYIDKVEGNGFVRFATSIGQQLPLHSSGVGKVLGVSLDEPSILAAIYRYRDTTDDAEEKFRQFKEDVTFIQKNGYSVEDEEMEDGIRCLAVPIYGPNEEILAAISITAISKDLPIVSFSNWAMKAKKAALEISKKLGYLKSDD</sequence>
<comment type="caution">
    <text evidence="6">The sequence shown here is derived from an EMBL/GenBank/DDBJ whole genome shotgun (WGS) entry which is preliminary data.</text>
</comment>
<feature type="domain" description="HTH iclR-type" evidence="4">
    <location>
        <begin position="22"/>
        <end position="81"/>
    </location>
</feature>
<evidence type="ECO:0000259" key="4">
    <source>
        <dbReference type="PROSITE" id="PS51077"/>
    </source>
</evidence>
<accession>A0A4Y9AA84</accession>
<evidence type="ECO:0000256" key="2">
    <source>
        <dbReference type="ARBA" id="ARBA00023125"/>
    </source>
</evidence>
<dbReference type="InterPro" id="IPR050707">
    <property type="entry name" value="HTH_MetabolicPath_Reg"/>
</dbReference>
<dbReference type="InterPro" id="IPR036390">
    <property type="entry name" value="WH_DNA-bd_sf"/>
</dbReference>
<dbReference type="Proteomes" id="UP000298484">
    <property type="component" value="Unassembled WGS sequence"/>
</dbReference>
<reference evidence="6 7" key="1">
    <citation type="submission" date="2019-03" db="EMBL/GenBank/DDBJ databases">
        <title>Genome sequence of Lentibacillus salicampi ATCC BAA-719.</title>
        <authorList>
            <person name="Maclea K.S."/>
            <person name="Simoes Junior M."/>
        </authorList>
    </citation>
    <scope>NUCLEOTIDE SEQUENCE [LARGE SCALE GENOMIC DNA]</scope>
    <source>
        <strain evidence="6 7">ATCC BAA-719</strain>
    </source>
</reference>
<evidence type="ECO:0000259" key="5">
    <source>
        <dbReference type="PROSITE" id="PS51078"/>
    </source>
</evidence>
<gene>
    <name evidence="6" type="ORF">E4U82_14025</name>
</gene>
<keyword evidence="7" id="KW-1185">Reference proteome</keyword>
<dbReference type="PANTHER" id="PTHR30136:SF24">
    <property type="entry name" value="HTH-TYPE TRANSCRIPTIONAL REPRESSOR ALLR"/>
    <property type="match status" value="1"/>
</dbReference>
<dbReference type="EMBL" id="SRHY01000029">
    <property type="protein sequence ID" value="TFJ92097.1"/>
    <property type="molecule type" value="Genomic_DNA"/>
</dbReference>
<dbReference type="PROSITE" id="PS51078">
    <property type="entry name" value="ICLR_ED"/>
    <property type="match status" value="1"/>
</dbReference>
<dbReference type="GO" id="GO:0003700">
    <property type="term" value="F:DNA-binding transcription factor activity"/>
    <property type="evidence" value="ECO:0007669"/>
    <property type="project" value="TreeGrafter"/>
</dbReference>
<dbReference type="InterPro" id="IPR014757">
    <property type="entry name" value="Tscrpt_reg_IclR_C"/>
</dbReference>
<keyword evidence="2" id="KW-0238">DNA-binding</keyword>
<dbReference type="Pfam" id="PF01614">
    <property type="entry name" value="IclR_C"/>
    <property type="match status" value="1"/>
</dbReference>
<dbReference type="SUPFAM" id="SSF46785">
    <property type="entry name" value="Winged helix' DNA-binding domain"/>
    <property type="match status" value="1"/>
</dbReference>
<evidence type="ECO:0000256" key="3">
    <source>
        <dbReference type="ARBA" id="ARBA00023163"/>
    </source>
</evidence>
<dbReference type="GO" id="GO:0003677">
    <property type="term" value="F:DNA binding"/>
    <property type="evidence" value="ECO:0007669"/>
    <property type="project" value="UniProtKB-KW"/>
</dbReference>
<proteinExistence type="predicted"/>
<dbReference type="PANTHER" id="PTHR30136">
    <property type="entry name" value="HELIX-TURN-HELIX TRANSCRIPTIONAL REGULATOR, ICLR FAMILY"/>
    <property type="match status" value="1"/>
</dbReference>
<dbReference type="Pfam" id="PF09339">
    <property type="entry name" value="HTH_IclR"/>
    <property type="match status" value="1"/>
</dbReference>
<evidence type="ECO:0000313" key="7">
    <source>
        <dbReference type="Proteomes" id="UP000298484"/>
    </source>
</evidence>
<protein>
    <submittedName>
        <fullName evidence="6">IclR family transcriptional regulator</fullName>
    </submittedName>
</protein>